<reference evidence="2" key="1">
    <citation type="submission" date="2022-09" db="EMBL/GenBank/DDBJ databases">
        <title>Fusarium specimens isolated from Avocado Roots.</title>
        <authorList>
            <person name="Stajich J."/>
            <person name="Roper C."/>
            <person name="Heimlech-Rivalta G."/>
        </authorList>
    </citation>
    <scope>NUCLEOTIDE SEQUENCE</scope>
    <source>
        <strain evidence="2">CF00136</strain>
    </source>
</reference>
<proteinExistence type="predicted"/>
<dbReference type="EMBL" id="JAOQAZ010000044">
    <property type="protein sequence ID" value="KAJ4245982.1"/>
    <property type="molecule type" value="Genomic_DNA"/>
</dbReference>
<organism evidence="2 3">
    <name type="scientific">Fusarium torreyae</name>
    <dbReference type="NCBI Taxonomy" id="1237075"/>
    <lineage>
        <taxon>Eukaryota</taxon>
        <taxon>Fungi</taxon>
        <taxon>Dikarya</taxon>
        <taxon>Ascomycota</taxon>
        <taxon>Pezizomycotina</taxon>
        <taxon>Sordariomycetes</taxon>
        <taxon>Hypocreomycetidae</taxon>
        <taxon>Hypocreales</taxon>
        <taxon>Nectriaceae</taxon>
        <taxon>Fusarium</taxon>
    </lineage>
</organism>
<dbReference type="OrthoDB" id="4999321at2759"/>
<evidence type="ECO:0000256" key="1">
    <source>
        <dbReference type="SAM" id="SignalP"/>
    </source>
</evidence>
<keyword evidence="1" id="KW-0732">Signal</keyword>
<feature type="signal peptide" evidence="1">
    <location>
        <begin position="1"/>
        <end position="19"/>
    </location>
</feature>
<evidence type="ECO:0000313" key="3">
    <source>
        <dbReference type="Proteomes" id="UP001152049"/>
    </source>
</evidence>
<comment type="caution">
    <text evidence="2">The sequence shown here is derived from an EMBL/GenBank/DDBJ whole genome shotgun (WGS) entry which is preliminary data.</text>
</comment>
<sequence length="124" mass="13545">MQYSVLLAASLVFFSQASAKPVSAHNSQSAIVKVYSEEGCVTATVLDDVSVFYQDEEKCQTLSEEKPIKSLYTKLLNPGCKLKTFSDKVCSFDEHDVRERVCLSGDKVYGSFIVTCGPNASESA</sequence>
<dbReference type="Proteomes" id="UP001152049">
    <property type="component" value="Unassembled WGS sequence"/>
</dbReference>
<name>A0A9W8RNJ1_9HYPO</name>
<feature type="chain" id="PRO_5040784373" evidence="1">
    <location>
        <begin position="20"/>
        <end position="124"/>
    </location>
</feature>
<dbReference type="AlphaFoldDB" id="A0A9W8RNJ1"/>
<accession>A0A9W8RNJ1</accession>
<keyword evidence="3" id="KW-1185">Reference proteome</keyword>
<protein>
    <submittedName>
        <fullName evidence="2">Uncharacterized protein</fullName>
    </submittedName>
</protein>
<gene>
    <name evidence="2" type="ORF">NW762_013726</name>
</gene>
<evidence type="ECO:0000313" key="2">
    <source>
        <dbReference type="EMBL" id="KAJ4245982.1"/>
    </source>
</evidence>